<comment type="subcellular location">
    <subcellularLocation>
        <location evidence="1 12">Nucleus</location>
    </subcellularLocation>
</comment>
<protein>
    <recommendedName>
        <fullName evidence="11 12">U6 snRNA-associated Sm-like protein LSm4</fullName>
    </recommendedName>
</protein>
<dbReference type="ExpressionAtlas" id="A0A1D5RAB3">
    <property type="expression patterns" value="baseline"/>
</dbReference>
<evidence type="ECO:0000256" key="3">
    <source>
        <dbReference type="ARBA" id="ARBA00022664"/>
    </source>
</evidence>
<dbReference type="Bgee" id="ENSMMUG00000004405">
    <property type="expression patterns" value="Expressed in olfactory segment of nasal mucosa and 21 other cell types or tissues"/>
</dbReference>
<keyword evidence="7 12" id="KW-0539">Nucleus</keyword>
<evidence type="ECO:0000259" key="14">
    <source>
        <dbReference type="PROSITE" id="PS52002"/>
    </source>
</evidence>
<dbReference type="InterPro" id="IPR034101">
    <property type="entry name" value="Lsm4"/>
</dbReference>
<reference evidence="15" key="3">
    <citation type="submission" date="2025-08" db="UniProtKB">
        <authorList>
            <consortium name="Ensembl"/>
        </authorList>
    </citation>
    <scope>IDENTIFICATION</scope>
    <source>
        <strain evidence="15">17573</strain>
    </source>
</reference>
<dbReference type="PROSITE" id="PS52002">
    <property type="entry name" value="SM"/>
    <property type="match status" value="1"/>
</dbReference>
<dbReference type="InterPro" id="IPR010920">
    <property type="entry name" value="LSM_dom_sf"/>
</dbReference>
<dbReference type="GO" id="GO:0005681">
    <property type="term" value="C:spliceosomal complex"/>
    <property type="evidence" value="ECO:0007669"/>
    <property type="project" value="UniProtKB-UniRule"/>
</dbReference>
<dbReference type="PANTHER" id="PTHR23338">
    <property type="entry name" value="SMALL NUCLEAR RIBONUCLEOPROTEIN SM"/>
    <property type="match status" value="1"/>
</dbReference>
<evidence type="ECO:0000256" key="1">
    <source>
        <dbReference type="ARBA" id="ARBA00004123"/>
    </source>
</evidence>
<dbReference type="AlphaFoldDB" id="A0A1D5RAB3"/>
<dbReference type="Gene3D" id="2.30.30.100">
    <property type="match status" value="1"/>
</dbReference>
<dbReference type="VGNC" id="VGNC:74304">
    <property type="gene designation" value="LSM4"/>
</dbReference>
<evidence type="ECO:0000313" key="17">
    <source>
        <dbReference type="VGNC" id="VGNC:74304"/>
    </source>
</evidence>
<comment type="function">
    <text evidence="12">Binds specifically to the 3'-terminal U-tract of U6 snRNA.</text>
</comment>
<dbReference type="CDD" id="cd01723">
    <property type="entry name" value="LSm4"/>
    <property type="match status" value="1"/>
</dbReference>
<evidence type="ECO:0000313" key="16">
    <source>
        <dbReference type="Proteomes" id="UP000006718"/>
    </source>
</evidence>
<reference evidence="15" key="2">
    <citation type="submission" date="2019-01" db="EMBL/GenBank/DDBJ databases">
        <authorList>
            <person name="Graves T."/>
            <person name="Eichler E.E."/>
            <person name="Wilson R.K."/>
        </authorList>
    </citation>
    <scope>NUCLEOTIDE SEQUENCE [LARGE SCALE GENOMIC DNA]</scope>
    <source>
        <strain evidence="15">17573</strain>
    </source>
</reference>
<dbReference type="VEuPathDB" id="HostDB:ENSMMUG00000004405"/>
<dbReference type="SMART" id="SM00651">
    <property type="entry name" value="Sm"/>
    <property type="match status" value="1"/>
</dbReference>
<evidence type="ECO:0000256" key="4">
    <source>
        <dbReference type="ARBA" id="ARBA00022728"/>
    </source>
</evidence>
<evidence type="ECO:0000256" key="9">
    <source>
        <dbReference type="ARBA" id="ARBA00056431"/>
    </source>
</evidence>
<keyword evidence="8 12" id="KW-0687">Ribonucleoprotein</keyword>
<dbReference type="Ensembl" id="ENSMMUT00000054423.2">
    <property type="protein sequence ID" value="ENSMMUP00000057254.2"/>
    <property type="gene ID" value="ENSMMUG00000004405.4"/>
</dbReference>
<evidence type="ECO:0000256" key="6">
    <source>
        <dbReference type="ARBA" id="ARBA00023187"/>
    </source>
</evidence>
<proteinExistence type="inferred from homology"/>
<organism evidence="15 16">
    <name type="scientific">Macaca mulatta</name>
    <name type="common">Rhesus macaque</name>
    <dbReference type="NCBI Taxonomy" id="9544"/>
    <lineage>
        <taxon>Eukaryota</taxon>
        <taxon>Metazoa</taxon>
        <taxon>Chordata</taxon>
        <taxon>Craniata</taxon>
        <taxon>Vertebrata</taxon>
        <taxon>Euteleostomi</taxon>
        <taxon>Mammalia</taxon>
        <taxon>Eutheria</taxon>
        <taxon>Euarchontoglires</taxon>
        <taxon>Primates</taxon>
        <taxon>Haplorrhini</taxon>
        <taxon>Catarrhini</taxon>
        <taxon>Cercopithecidae</taxon>
        <taxon>Cercopithecinae</taxon>
        <taxon>Macaca</taxon>
    </lineage>
</organism>
<dbReference type="InterPro" id="IPR027141">
    <property type="entry name" value="LSm4/Sm_D1/D3"/>
</dbReference>
<comment type="subunit">
    <text evidence="10">Component of the precatalytic spliceosome (spliceosome B complex). Component of the U4/U6-U5 tri-snRNP complex, a building block of the precatalytic spliceosome (spliceosome B complex). The U4/U6-U5 tri-snRNP complex is composed of the U4, U6 and U5 snRNAs and at least PRPF3, PRPF4, PRPF6, PRPF8, PRPF31, SNRNP200, TXNL4A, SNRNP40, SNRPB, SNRPD1, SNRPD2, SNRPD3, SNRPE, SNRPF, SNRPG, DDX23, CD2BP2, PPIH, SNU13, EFTUD2, SART1 and USP39, plus LSM2, LSM3, LSM4, LSM5, LSM6, LSM7 and LSM8. LSM2, LSM3, LSM4, LSM5, LSM6, LSM7 and LSM8 form a heptameric, ring-shaped subcomplex (the LSM2-8 complex) that is part of the U4/U6-U5 tri-snRNP complex and the precatalytic spliceosome.</text>
</comment>
<comment type="subunit">
    <text evidence="12">LSm subunits form a heteromer with a doughnut shape.</text>
</comment>
<keyword evidence="4 12" id="KW-0747">Spliceosome</keyword>
<evidence type="ECO:0000256" key="2">
    <source>
        <dbReference type="ARBA" id="ARBA00006850"/>
    </source>
</evidence>
<keyword evidence="5 12" id="KW-0694">RNA-binding</keyword>
<accession>A0A1D5RAB3</accession>
<reference evidence="15" key="4">
    <citation type="submission" date="2025-09" db="UniProtKB">
        <authorList>
            <consortium name="Ensembl"/>
        </authorList>
    </citation>
    <scope>IDENTIFICATION</scope>
    <source>
        <strain evidence="15">17573</strain>
    </source>
</reference>
<feature type="region of interest" description="Disordered" evidence="13">
    <location>
        <begin position="87"/>
        <end position="115"/>
    </location>
</feature>
<comment type="similarity">
    <text evidence="2 12">Belongs to the snRNP Sm proteins family.</text>
</comment>
<dbReference type="InterPro" id="IPR047575">
    <property type="entry name" value="Sm"/>
</dbReference>
<dbReference type="GO" id="GO:0000956">
    <property type="term" value="P:nuclear-transcribed mRNA catabolic process"/>
    <property type="evidence" value="ECO:0007669"/>
    <property type="project" value="UniProtKB-UniRule"/>
</dbReference>
<dbReference type="GO" id="GO:0000398">
    <property type="term" value="P:mRNA splicing, via spliceosome"/>
    <property type="evidence" value="ECO:0007669"/>
    <property type="project" value="InterPro"/>
</dbReference>
<dbReference type="GeneTree" id="ENSGT00610000086173"/>
<name>A0A1D5RAB3_MACMU</name>
<reference evidence="16" key="1">
    <citation type="journal article" date="2007" name="Science">
        <title>Evolutionary and biomedical insights from the rhesus macaque genome.</title>
        <authorList>
            <person name="Gibbs R.A."/>
            <person name="Rogers J."/>
            <person name="Katze M.G."/>
            <person name="Bumgarner R."/>
            <person name="Weinstock G.M."/>
            <person name="Mardis E.R."/>
            <person name="Remington K.A."/>
            <person name="Strausberg R.L."/>
            <person name="Venter J.C."/>
            <person name="Wilson R.K."/>
            <person name="Batzer M.A."/>
            <person name="Bustamante C.D."/>
            <person name="Eichler E.E."/>
            <person name="Hahn M.W."/>
            <person name="Hardison R.C."/>
            <person name="Makova K.D."/>
            <person name="Miller W."/>
            <person name="Milosavljevic A."/>
            <person name="Palermo R.E."/>
            <person name="Siepel A."/>
            <person name="Sikela J.M."/>
            <person name="Attaway T."/>
            <person name="Bell S."/>
            <person name="Bernard K.E."/>
            <person name="Buhay C.J."/>
            <person name="Chandrabose M.N."/>
            <person name="Dao M."/>
            <person name="Davis C."/>
            <person name="Delehaunty K.D."/>
            <person name="Ding Y."/>
            <person name="Dinh H.H."/>
            <person name="Dugan-Rocha S."/>
            <person name="Fulton L.A."/>
            <person name="Gabisi R.A."/>
            <person name="Garner T.T."/>
            <person name="Godfrey J."/>
            <person name="Hawes A.C."/>
            <person name="Hernandez J."/>
            <person name="Hines S."/>
            <person name="Holder M."/>
            <person name="Hume J."/>
            <person name="Jhangiani S.N."/>
            <person name="Joshi V."/>
            <person name="Khan Z.M."/>
            <person name="Kirkness E.F."/>
            <person name="Cree A."/>
            <person name="Fowler R.G."/>
            <person name="Lee S."/>
            <person name="Lewis L.R."/>
            <person name="Li Z."/>
            <person name="Liu Y.-S."/>
            <person name="Moore S.M."/>
            <person name="Muzny D."/>
            <person name="Nazareth L.V."/>
            <person name="Ngo D.N."/>
            <person name="Okwuonu G.O."/>
            <person name="Pai G."/>
            <person name="Parker D."/>
            <person name="Paul H.A."/>
            <person name="Pfannkoch C."/>
            <person name="Pohl C.S."/>
            <person name="Rogers Y.-H.C."/>
            <person name="Ruiz S.J."/>
            <person name="Sabo A."/>
            <person name="Santibanez J."/>
            <person name="Schneider B.W."/>
            <person name="Smith S.M."/>
            <person name="Sodergren E."/>
            <person name="Svatek A.F."/>
            <person name="Utterback T.R."/>
            <person name="Vattathil S."/>
            <person name="Warren W."/>
            <person name="White C.S."/>
            <person name="Chinwalla A.T."/>
            <person name="Feng Y."/>
            <person name="Halpern A.L."/>
            <person name="Hillier L.W."/>
            <person name="Huang X."/>
            <person name="Minx P."/>
            <person name="Nelson J.O."/>
            <person name="Pepin K.H."/>
            <person name="Qin X."/>
            <person name="Sutton G.G."/>
            <person name="Venter E."/>
            <person name="Walenz B.P."/>
            <person name="Wallis J.W."/>
            <person name="Worley K.C."/>
            <person name="Yang S.-P."/>
            <person name="Jones S.M."/>
            <person name="Marra M.A."/>
            <person name="Rocchi M."/>
            <person name="Schein J.E."/>
            <person name="Baertsch R."/>
            <person name="Clarke L."/>
            <person name="Csuros M."/>
            <person name="Glasscock J."/>
            <person name="Harris R.A."/>
            <person name="Havlak P."/>
            <person name="Jackson A.R."/>
            <person name="Jiang H."/>
            <person name="Liu Y."/>
            <person name="Messina D.N."/>
            <person name="Shen Y."/>
            <person name="Song H.X.-Z."/>
            <person name="Wylie T."/>
            <person name="Zhang L."/>
            <person name="Birney E."/>
            <person name="Han K."/>
            <person name="Konkel M.K."/>
            <person name="Lee J."/>
            <person name="Smit A.F.A."/>
            <person name="Ullmer B."/>
            <person name="Wang H."/>
            <person name="Xing J."/>
            <person name="Burhans R."/>
            <person name="Cheng Z."/>
            <person name="Karro J.E."/>
            <person name="Ma J."/>
            <person name="Raney B."/>
            <person name="She X."/>
            <person name="Cox M.J."/>
            <person name="Demuth J.P."/>
            <person name="Dumas L.J."/>
            <person name="Han S.-G."/>
            <person name="Hopkins J."/>
            <person name="Karimpour-Fard A."/>
            <person name="Kim Y.H."/>
            <person name="Pollack J.R."/>
            <person name="Vinar T."/>
            <person name="Addo-Quaye C."/>
            <person name="Degenhardt J."/>
            <person name="Denby A."/>
            <person name="Hubisz M.J."/>
            <person name="Indap A."/>
            <person name="Kosiol C."/>
            <person name="Lahn B.T."/>
            <person name="Lawson H.A."/>
            <person name="Marklein A."/>
            <person name="Nielsen R."/>
            <person name="Vallender E.J."/>
            <person name="Clark A.G."/>
            <person name="Ferguson B."/>
            <person name="Hernandez R.D."/>
            <person name="Hirani K."/>
            <person name="Kehrer-Sawatzki H."/>
            <person name="Kolb J."/>
            <person name="Patil S."/>
            <person name="Pu L.-L."/>
            <person name="Ren Y."/>
            <person name="Smith D.G."/>
            <person name="Wheeler D.A."/>
            <person name="Schenck I."/>
            <person name="Ball E.V."/>
            <person name="Chen R."/>
            <person name="Cooper D.N."/>
            <person name="Giardine B."/>
            <person name="Hsu F."/>
            <person name="Kent W.J."/>
            <person name="Lesk A."/>
            <person name="Nelson D.L."/>
            <person name="O'brien W.E."/>
            <person name="Pruefer K."/>
            <person name="Stenson P.D."/>
            <person name="Wallace J.C."/>
            <person name="Ke H."/>
            <person name="Liu X.-M."/>
            <person name="Wang P."/>
            <person name="Xiang A.P."/>
            <person name="Yang F."/>
            <person name="Barber G.P."/>
            <person name="Haussler D."/>
            <person name="Karolchik D."/>
            <person name="Kern A.D."/>
            <person name="Kuhn R.M."/>
            <person name="Smith K.E."/>
            <person name="Zwieg A.S."/>
        </authorList>
    </citation>
    <scope>NUCLEOTIDE SEQUENCE [LARGE SCALE GENOMIC DNA]</scope>
    <source>
        <strain evidence="16">17573</strain>
    </source>
</reference>
<gene>
    <name evidence="12 15 17" type="primary">LSM4</name>
</gene>
<dbReference type="GO" id="GO:0003723">
    <property type="term" value="F:RNA binding"/>
    <property type="evidence" value="ECO:0007669"/>
    <property type="project" value="UniProtKB-KW"/>
</dbReference>
<comment type="function">
    <text evidence="9">Plays a role in pre-mRNA splicing as component of the U4/U6-U5 tri-snRNP complex that is involved in spliceosome assembly, and as component of the precatalytic spliceosome (spliceosome B complex). The heptameric LSM2-8 complex binds specifically to the 3'-terminal U-tract of U6 snRNA.</text>
</comment>
<evidence type="ECO:0000256" key="10">
    <source>
        <dbReference type="ARBA" id="ARBA00063389"/>
    </source>
</evidence>
<evidence type="ECO:0000256" key="8">
    <source>
        <dbReference type="ARBA" id="ARBA00023274"/>
    </source>
</evidence>
<dbReference type="SUPFAM" id="SSF50182">
    <property type="entry name" value="Sm-like ribonucleoproteins"/>
    <property type="match status" value="1"/>
</dbReference>
<dbReference type="FunFam" id="2.30.30.100:FF:000005">
    <property type="entry name" value="U6 snRNA-associated Sm-like protein LSm4"/>
    <property type="match status" value="1"/>
</dbReference>
<keyword evidence="16" id="KW-1185">Reference proteome</keyword>
<keyword evidence="3 12" id="KW-0507">mRNA processing</keyword>
<evidence type="ECO:0000256" key="5">
    <source>
        <dbReference type="ARBA" id="ARBA00022884"/>
    </source>
</evidence>
<evidence type="ECO:0000313" key="15">
    <source>
        <dbReference type="Ensembl" id="ENSMMUP00000057254.2"/>
    </source>
</evidence>
<feature type="compositionally biased region" description="Gly residues" evidence="13">
    <location>
        <begin position="101"/>
        <end position="110"/>
    </location>
</feature>
<dbReference type="Pfam" id="PF01423">
    <property type="entry name" value="LSM"/>
    <property type="match status" value="1"/>
</dbReference>
<keyword evidence="6 12" id="KW-0508">mRNA splicing</keyword>
<evidence type="ECO:0000256" key="13">
    <source>
        <dbReference type="SAM" id="MobiDB-lite"/>
    </source>
</evidence>
<sequence>VLLIFVLKTYQNRRLVELKNGETYNGHLVSCDNWMNINLREVICTSRDGDKFWRMPECYIRGSTIKYLRIPDEIIDMVKEEVVAKGRGRGGLQQQKQQKGRGMGGAGRGGSPIPMGRVLPREGGGFLWLLCRKPRGHGVQIAASQ</sequence>
<dbReference type="InterPro" id="IPR001163">
    <property type="entry name" value="Sm_dom_euk/arc"/>
</dbReference>
<dbReference type="GO" id="GO:0120115">
    <property type="term" value="C:Lsm2-8 complex"/>
    <property type="evidence" value="ECO:0007669"/>
    <property type="project" value="UniProtKB-ARBA"/>
</dbReference>
<evidence type="ECO:0000256" key="11">
    <source>
        <dbReference type="ARBA" id="ARBA00067757"/>
    </source>
</evidence>
<dbReference type="Proteomes" id="UP000006718">
    <property type="component" value="Chromosome 19"/>
</dbReference>
<dbReference type="SMR" id="A0A1D5RAB3"/>
<evidence type="ECO:0000256" key="12">
    <source>
        <dbReference type="RuleBase" id="RU365049"/>
    </source>
</evidence>
<evidence type="ECO:0000256" key="7">
    <source>
        <dbReference type="ARBA" id="ARBA00023242"/>
    </source>
</evidence>
<feature type="domain" description="Sm" evidence="14">
    <location>
        <begin position="1"/>
        <end position="74"/>
    </location>
</feature>